<evidence type="ECO:0000259" key="1">
    <source>
        <dbReference type="PROSITE" id="PS51832"/>
    </source>
</evidence>
<dbReference type="Gene3D" id="1.10.3210.10">
    <property type="entry name" value="Hypothetical protein af1432"/>
    <property type="match status" value="1"/>
</dbReference>
<dbReference type="InterPro" id="IPR003607">
    <property type="entry name" value="HD/PDEase_dom"/>
</dbReference>
<dbReference type="SUPFAM" id="SSF109604">
    <property type="entry name" value="HD-domain/PDEase-like"/>
    <property type="match status" value="1"/>
</dbReference>
<dbReference type="CDD" id="cd00077">
    <property type="entry name" value="HDc"/>
    <property type="match status" value="1"/>
</dbReference>
<dbReference type="EMBL" id="JANRMI010000007">
    <property type="protein sequence ID" value="MDG0818232.1"/>
    <property type="molecule type" value="Genomic_DNA"/>
</dbReference>
<dbReference type="SMART" id="SM00471">
    <property type="entry name" value="HDc"/>
    <property type="match status" value="1"/>
</dbReference>
<name>A0ABT6DMY3_9BACT</name>
<dbReference type="PROSITE" id="PS51832">
    <property type="entry name" value="HD_GYP"/>
    <property type="match status" value="1"/>
</dbReference>
<comment type="caution">
    <text evidence="2">The sequence shown here is derived from an EMBL/GenBank/DDBJ whole genome shotgun (WGS) entry which is preliminary data.</text>
</comment>
<feature type="domain" description="HD-GYP" evidence="1">
    <location>
        <begin position="125"/>
        <end position="308"/>
    </location>
</feature>
<proteinExistence type="predicted"/>
<dbReference type="RefSeq" id="WP_277579708.1">
    <property type="nucleotide sequence ID" value="NZ_JANRMI010000007.1"/>
</dbReference>
<protein>
    <submittedName>
        <fullName evidence="2">HDIG domain-containing protein</fullName>
    </submittedName>
</protein>
<dbReference type="Proteomes" id="UP001152321">
    <property type="component" value="Unassembled WGS sequence"/>
</dbReference>
<reference evidence="2" key="1">
    <citation type="submission" date="2022-08" db="EMBL/GenBank/DDBJ databases">
        <title>Novel Bdellovibrio Species Isolated from Svalbard: Designation Bdellovibrio svalbardensis.</title>
        <authorList>
            <person name="Mitchell R.J."/>
            <person name="Choi S.Y."/>
        </authorList>
    </citation>
    <scope>NUCLEOTIDE SEQUENCE</scope>
    <source>
        <strain evidence="2">PAP01</strain>
    </source>
</reference>
<dbReference type="InterPro" id="IPR037522">
    <property type="entry name" value="HD_GYP_dom"/>
</dbReference>
<dbReference type="PANTHER" id="PTHR43155:SF2">
    <property type="entry name" value="CYCLIC DI-GMP PHOSPHODIESTERASE PA4108"/>
    <property type="match status" value="1"/>
</dbReference>
<dbReference type="Pfam" id="PF01966">
    <property type="entry name" value="HD"/>
    <property type="match status" value="1"/>
</dbReference>
<dbReference type="NCBIfam" id="TIGR00277">
    <property type="entry name" value="HDIG"/>
    <property type="match status" value="1"/>
</dbReference>
<dbReference type="InterPro" id="IPR006674">
    <property type="entry name" value="HD_domain"/>
</dbReference>
<gene>
    <name evidence="2" type="ORF">NWE73_17755</name>
</gene>
<evidence type="ECO:0000313" key="3">
    <source>
        <dbReference type="Proteomes" id="UP001152321"/>
    </source>
</evidence>
<sequence length="308" mass="34825">MDYVSIRVSTLRGDQKIDFNAYIKINEKMILYLRRGDSFEGDRLQRLKEKKLKKMYILTDEEITYRNYLQKNIEVAYDNTSNKDIQTRAEIIQGAQQNNTEEVFENPENVESYNYAKDAAGKYVSFIMSNAQALTSVMKLENTDKNIAHHGVTVSTLAIALAQKLGISDPKKTQLLTLGALLHDYGHHHSSLNLSQPLDKMNPQDLANWKKHPQTGAEKVQDKKHFDQAVINIIAQHEETSNGTGPLGLREKDTDPLAVIVSSANAMDRLITFEGVPQAEAAKKLMIEHVGKHPLQHIQFLNEIMKGL</sequence>
<accession>A0ABT6DMY3</accession>
<dbReference type="PANTHER" id="PTHR43155">
    <property type="entry name" value="CYCLIC DI-GMP PHOSPHODIESTERASE PA4108-RELATED"/>
    <property type="match status" value="1"/>
</dbReference>
<organism evidence="2 3">
    <name type="scientific">Bdellovibrio svalbardensis</name>
    <dbReference type="NCBI Taxonomy" id="2972972"/>
    <lineage>
        <taxon>Bacteria</taxon>
        <taxon>Pseudomonadati</taxon>
        <taxon>Bdellovibrionota</taxon>
        <taxon>Bdellovibrionia</taxon>
        <taxon>Bdellovibrionales</taxon>
        <taxon>Pseudobdellovibrionaceae</taxon>
        <taxon>Bdellovibrio</taxon>
    </lineage>
</organism>
<keyword evidence="3" id="KW-1185">Reference proteome</keyword>
<evidence type="ECO:0000313" key="2">
    <source>
        <dbReference type="EMBL" id="MDG0818232.1"/>
    </source>
</evidence>
<dbReference type="InterPro" id="IPR006675">
    <property type="entry name" value="HDIG_dom"/>
</dbReference>